<dbReference type="Pfam" id="PF00133">
    <property type="entry name" value="tRNA-synt_1"/>
    <property type="match status" value="1"/>
</dbReference>
<dbReference type="GO" id="GO:0005524">
    <property type="term" value="F:ATP binding"/>
    <property type="evidence" value="ECO:0007669"/>
    <property type="project" value="UniProtKB-UniRule"/>
</dbReference>
<dbReference type="InterPro" id="IPR009080">
    <property type="entry name" value="tRNAsynth_Ia_anticodon-bd"/>
</dbReference>
<evidence type="ECO:0000256" key="10">
    <source>
        <dbReference type="RuleBase" id="RU363035"/>
    </source>
</evidence>
<comment type="caution">
    <text evidence="15">The sequence shown here is derived from an EMBL/GenBank/DDBJ whole genome shotgun (WGS) entry which is preliminary data.</text>
</comment>
<evidence type="ECO:0000256" key="8">
    <source>
        <dbReference type="ARBA" id="ARBA00047469"/>
    </source>
</evidence>
<evidence type="ECO:0000256" key="1">
    <source>
        <dbReference type="ARBA" id="ARBA00005594"/>
    </source>
</evidence>
<dbReference type="PANTHER" id="PTHR43740:SF2">
    <property type="entry name" value="LEUCINE--TRNA LIGASE, MITOCHONDRIAL"/>
    <property type="match status" value="1"/>
</dbReference>
<feature type="short sequence motif" description="'KMSKS' region" evidence="9">
    <location>
        <begin position="611"/>
        <end position="615"/>
    </location>
</feature>
<evidence type="ECO:0000259" key="14">
    <source>
        <dbReference type="Pfam" id="PF13603"/>
    </source>
</evidence>
<evidence type="ECO:0000259" key="12">
    <source>
        <dbReference type="Pfam" id="PF08264"/>
    </source>
</evidence>
<dbReference type="Pfam" id="PF13603">
    <property type="entry name" value="tRNA-synt_1_2"/>
    <property type="match status" value="1"/>
</dbReference>
<sequence>MEYDFAKVEKKWQKYWEKKNLFSASSDKEKPKTYILIEFPYPSGEGLHVGHCRSYSALDAVARKKRMEGYNVLYPIGWDAFGLPTENYALKTGVHPKIATEKNIANFKKSLKSLGISFDWNREINTTDPKYYKWTQWIFLQFFKKGLAYQAEIPINWCPSCKIGLANEEVVEGKCERCESEVKREKRKQWMLKITKYADRLIEDLNGLNYLEKIKAQQINWIGKSYGTEIDFKVENCENIIKVFTTRTDTIFGVTAVVLAPEHPLVASLLRIQNSELRIKNYGEVKTYIEQSKEKSEFERTQLAKEKTGIELKGIRAINPLNSERVPVWVGDYVVGTYGGGAVMVVPAHDYRDYDFAKKYGLKIREVVAGGNISQEAFTDYGVLINSGKFNQLSSQEAQEKITDWLEKKGSGRKKIQYKLRDWVFSRQHYWGEPIPIVYCRRCWENQSLIKSGTKSRLNYDYTIIKGKEYMIVPVPEKDLPVELPYVEKYQPTGTGESPLANLKEWVNVNCPKCGGPAKRETDTMPNWAGSNWYFMRYTDPENENSLANQEKLKYWMPVDWYNGGMEHTTLHLLYSRFCYKFLYDIGIAPTKEPYQKRTAHGMVLAEDGRKMSKSFGNVINPEKIIKAYGADTLRIYEMFMGPFDQTIAWNAQGVKGCYRFLQRVWELVLDWSKDKNKTSSSKVIKAVHQLNKKINDDLEKAKFNTPIAAFMEFINFALRNKKGIGRDAIERMLKLLAPFAPHLTEELWERIGNSPSIFSHSYPQYDKKCTLAEEITLIVQIDGKLRARLKLPFNLTEDKIKEKILTDRRVQNFLAGKKIKKTIFLVNRLINLVTR</sequence>
<dbReference type="SUPFAM" id="SSF50677">
    <property type="entry name" value="ValRS/IleRS/LeuRS editing domain"/>
    <property type="match status" value="1"/>
</dbReference>
<evidence type="ECO:0000256" key="4">
    <source>
        <dbReference type="ARBA" id="ARBA00022741"/>
    </source>
</evidence>
<dbReference type="Gene3D" id="3.10.20.590">
    <property type="match status" value="1"/>
</dbReference>
<dbReference type="SUPFAM" id="SSF47323">
    <property type="entry name" value="Anticodon-binding domain of a subclass of class I aminoacyl-tRNA synthetases"/>
    <property type="match status" value="1"/>
</dbReference>
<keyword evidence="7 9" id="KW-0030">Aminoacyl-tRNA synthetase</keyword>
<name>A0A2M7E9W4_9BACT</name>
<dbReference type="InterPro" id="IPR002302">
    <property type="entry name" value="Leu-tRNA-ligase"/>
</dbReference>
<keyword evidence="5 9" id="KW-0067">ATP-binding</keyword>
<comment type="similarity">
    <text evidence="1 9 10">Belongs to the class-I aminoacyl-tRNA synthetase family.</text>
</comment>
<organism evidence="15 16">
    <name type="scientific">bacterium (Candidatus Ratteibacteria) CG01_land_8_20_14_3_00_40_19</name>
    <dbReference type="NCBI Taxonomy" id="2014290"/>
    <lineage>
        <taxon>Bacteria</taxon>
        <taxon>Candidatus Ratteibacteria</taxon>
    </lineage>
</organism>
<dbReference type="HAMAP" id="MF_00049_B">
    <property type="entry name" value="Leu_tRNA_synth_B"/>
    <property type="match status" value="1"/>
</dbReference>
<dbReference type="Gene3D" id="3.40.50.620">
    <property type="entry name" value="HUPs"/>
    <property type="match status" value="2"/>
</dbReference>
<reference evidence="16" key="1">
    <citation type="submission" date="2017-09" db="EMBL/GenBank/DDBJ databases">
        <title>Depth-based differentiation of microbial function through sediment-hosted aquifers and enrichment of novel symbionts in the deep terrestrial subsurface.</title>
        <authorList>
            <person name="Probst A.J."/>
            <person name="Ladd B."/>
            <person name="Jarett J.K."/>
            <person name="Geller-Mcgrath D.E."/>
            <person name="Sieber C.M.K."/>
            <person name="Emerson J.B."/>
            <person name="Anantharaman K."/>
            <person name="Thomas B.C."/>
            <person name="Malmstrom R."/>
            <person name="Stieglmeier M."/>
            <person name="Klingl A."/>
            <person name="Woyke T."/>
            <person name="Ryan C.M."/>
            <person name="Banfield J.F."/>
        </authorList>
    </citation>
    <scope>NUCLEOTIDE SEQUENCE [LARGE SCALE GENOMIC DNA]</scope>
</reference>
<feature type="domain" description="Methionyl/Valyl/Leucyl/Isoleucyl-tRNA synthetase anticodon-binding" evidence="12">
    <location>
        <begin position="685"/>
        <end position="799"/>
    </location>
</feature>
<dbReference type="InterPro" id="IPR013155">
    <property type="entry name" value="M/V/L/I-tRNA-synth_anticd-bd"/>
</dbReference>
<keyword evidence="3 9" id="KW-0436">Ligase</keyword>
<protein>
    <recommendedName>
        <fullName evidence="9">Leucine--tRNA ligase</fullName>
        <ecNumber evidence="9">6.1.1.4</ecNumber>
    </recommendedName>
    <alternativeName>
        <fullName evidence="9">Leucyl-tRNA synthetase</fullName>
        <shortName evidence="9">LeuRS</shortName>
    </alternativeName>
</protein>
<dbReference type="SUPFAM" id="SSF52374">
    <property type="entry name" value="Nucleotidylyl transferase"/>
    <property type="match status" value="1"/>
</dbReference>
<dbReference type="PANTHER" id="PTHR43740">
    <property type="entry name" value="LEUCYL-TRNA SYNTHETASE"/>
    <property type="match status" value="1"/>
</dbReference>
<dbReference type="AlphaFoldDB" id="A0A2M7E9W4"/>
<evidence type="ECO:0000313" key="16">
    <source>
        <dbReference type="Proteomes" id="UP000228886"/>
    </source>
</evidence>
<dbReference type="FunFam" id="1.10.730.10:FF:000002">
    <property type="entry name" value="Leucine--tRNA ligase"/>
    <property type="match status" value="1"/>
</dbReference>
<dbReference type="PRINTS" id="PR00985">
    <property type="entry name" value="TRNASYNTHLEU"/>
</dbReference>
<dbReference type="GO" id="GO:0004823">
    <property type="term" value="F:leucine-tRNA ligase activity"/>
    <property type="evidence" value="ECO:0007669"/>
    <property type="project" value="UniProtKB-UniRule"/>
</dbReference>
<evidence type="ECO:0000256" key="5">
    <source>
        <dbReference type="ARBA" id="ARBA00022840"/>
    </source>
</evidence>
<feature type="domain" description="Leucyl-tRNA synthetase editing" evidence="14">
    <location>
        <begin position="220"/>
        <end position="407"/>
    </location>
</feature>
<dbReference type="Gene3D" id="1.10.730.10">
    <property type="entry name" value="Isoleucyl-tRNA Synthetase, Domain 1"/>
    <property type="match status" value="1"/>
</dbReference>
<dbReference type="InterPro" id="IPR002300">
    <property type="entry name" value="aa-tRNA-synth_Ia"/>
</dbReference>
<dbReference type="Pfam" id="PF08264">
    <property type="entry name" value="Anticodon_1"/>
    <property type="match status" value="1"/>
</dbReference>
<dbReference type="Proteomes" id="UP000228886">
    <property type="component" value="Unassembled WGS sequence"/>
</dbReference>
<dbReference type="InterPro" id="IPR001412">
    <property type="entry name" value="aa-tRNA-synth_I_CS"/>
</dbReference>
<feature type="domain" description="Methionyl/Leucyl tRNA synthetase" evidence="13">
    <location>
        <begin position="35"/>
        <end position="187"/>
    </location>
</feature>
<comment type="caution">
    <text evidence="9">Lacks conserved residue(s) required for the propagation of feature annotation.</text>
</comment>
<evidence type="ECO:0000256" key="6">
    <source>
        <dbReference type="ARBA" id="ARBA00022917"/>
    </source>
</evidence>
<dbReference type="PROSITE" id="PS00178">
    <property type="entry name" value="AA_TRNA_LIGASE_I"/>
    <property type="match status" value="1"/>
</dbReference>
<dbReference type="GO" id="GO:0005829">
    <property type="term" value="C:cytosol"/>
    <property type="evidence" value="ECO:0007669"/>
    <property type="project" value="TreeGrafter"/>
</dbReference>
<feature type="binding site" evidence="9">
    <location>
        <position position="614"/>
    </location>
    <ligand>
        <name>ATP</name>
        <dbReference type="ChEBI" id="CHEBI:30616"/>
    </ligand>
</feature>
<evidence type="ECO:0000259" key="11">
    <source>
        <dbReference type="Pfam" id="PF00133"/>
    </source>
</evidence>
<keyword evidence="4 9" id="KW-0547">Nucleotide-binding</keyword>
<dbReference type="NCBIfam" id="TIGR00396">
    <property type="entry name" value="leuS_bact"/>
    <property type="match status" value="1"/>
</dbReference>
<accession>A0A2M7E9W4</accession>
<dbReference type="EC" id="6.1.1.4" evidence="9"/>
<dbReference type="InterPro" id="IPR009008">
    <property type="entry name" value="Val/Leu/Ile-tRNA-synth_edit"/>
</dbReference>
<keyword evidence="6 9" id="KW-0648">Protein biosynthesis</keyword>
<evidence type="ECO:0000256" key="2">
    <source>
        <dbReference type="ARBA" id="ARBA00022490"/>
    </source>
</evidence>
<dbReference type="InterPro" id="IPR015413">
    <property type="entry name" value="Methionyl/Leucyl_tRNA_Synth"/>
</dbReference>
<dbReference type="Pfam" id="PF09334">
    <property type="entry name" value="tRNA-synt_1g"/>
    <property type="match status" value="1"/>
</dbReference>
<keyword evidence="2 9" id="KW-0963">Cytoplasm</keyword>
<feature type="domain" description="Aminoacyl-tRNA synthetase class Ia" evidence="11">
    <location>
        <begin position="519"/>
        <end position="638"/>
    </location>
</feature>
<dbReference type="GO" id="GO:0002161">
    <property type="term" value="F:aminoacyl-tRNA deacylase activity"/>
    <property type="evidence" value="ECO:0007669"/>
    <property type="project" value="InterPro"/>
</dbReference>
<gene>
    <name evidence="9" type="primary">leuS</name>
    <name evidence="15" type="ORF">COS11_01955</name>
</gene>
<dbReference type="InterPro" id="IPR025709">
    <property type="entry name" value="Leu_tRNA-synth_edit"/>
</dbReference>
<evidence type="ECO:0000313" key="15">
    <source>
        <dbReference type="EMBL" id="PIV64481.1"/>
    </source>
</evidence>
<evidence type="ECO:0000256" key="3">
    <source>
        <dbReference type="ARBA" id="ARBA00022598"/>
    </source>
</evidence>
<dbReference type="CDD" id="cd07958">
    <property type="entry name" value="Anticodon_Ia_Leu_BEm"/>
    <property type="match status" value="1"/>
</dbReference>
<evidence type="ECO:0000256" key="7">
    <source>
        <dbReference type="ARBA" id="ARBA00023146"/>
    </source>
</evidence>
<dbReference type="InterPro" id="IPR014729">
    <property type="entry name" value="Rossmann-like_a/b/a_fold"/>
</dbReference>
<dbReference type="EMBL" id="PETL01000100">
    <property type="protein sequence ID" value="PIV64481.1"/>
    <property type="molecule type" value="Genomic_DNA"/>
</dbReference>
<dbReference type="GO" id="GO:0006429">
    <property type="term" value="P:leucyl-tRNA aminoacylation"/>
    <property type="evidence" value="ECO:0007669"/>
    <property type="project" value="UniProtKB-UniRule"/>
</dbReference>
<comment type="subcellular location">
    <subcellularLocation>
        <location evidence="9">Cytoplasm</location>
    </subcellularLocation>
</comment>
<proteinExistence type="inferred from homology"/>
<evidence type="ECO:0000256" key="9">
    <source>
        <dbReference type="HAMAP-Rule" id="MF_00049"/>
    </source>
</evidence>
<evidence type="ECO:0000259" key="13">
    <source>
        <dbReference type="Pfam" id="PF09334"/>
    </source>
</evidence>
<dbReference type="FunFam" id="3.40.50.620:FF:000003">
    <property type="entry name" value="Leucine--tRNA ligase"/>
    <property type="match status" value="1"/>
</dbReference>
<comment type="catalytic activity">
    <reaction evidence="8 9">
        <text>tRNA(Leu) + L-leucine + ATP = L-leucyl-tRNA(Leu) + AMP + diphosphate</text>
        <dbReference type="Rhea" id="RHEA:11688"/>
        <dbReference type="Rhea" id="RHEA-COMP:9613"/>
        <dbReference type="Rhea" id="RHEA-COMP:9622"/>
        <dbReference type="ChEBI" id="CHEBI:30616"/>
        <dbReference type="ChEBI" id="CHEBI:33019"/>
        <dbReference type="ChEBI" id="CHEBI:57427"/>
        <dbReference type="ChEBI" id="CHEBI:78442"/>
        <dbReference type="ChEBI" id="CHEBI:78494"/>
        <dbReference type="ChEBI" id="CHEBI:456215"/>
        <dbReference type="EC" id="6.1.1.4"/>
    </reaction>
</comment>